<keyword evidence="4" id="KW-1185">Reference proteome</keyword>
<reference evidence="3 4" key="1">
    <citation type="submission" date="2021-06" db="EMBL/GenBank/DDBJ databases">
        <authorList>
            <person name="Kallberg Y."/>
            <person name="Tangrot J."/>
            <person name="Rosling A."/>
        </authorList>
    </citation>
    <scope>NUCLEOTIDE SEQUENCE [LARGE SCALE GENOMIC DNA]</scope>
    <source>
        <strain evidence="3 4">120-4 pot B 10/14</strain>
    </source>
</reference>
<dbReference type="Proteomes" id="UP000789901">
    <property type="component" value="Unassembled WGS sequence"/>
</dbReference>
<comment type="caution">
    <text evidence="3">The sequence shown here is derived from an EMBL/GenBank/DDBJ whole genome shotgun (WGS) entry which is preliminary data.</text>
</comment>
<feature type="chain" id="PRO_5047081436" evidence="2">
    <location>
        <begin position="26"/>
        <end position="134"/>
    </location>
</feature>
<sequence>GHRVVIGLRPTRLLSLLLGVKLSGASPWHGGTRLFQALEGGADPFYGYFPGPCASQPPGAYPSATLQDLHLSTNAPHRSPGPHTSPAPHRQTPLPACRGSRHPVTAAELNQCSSGEGRPWANSPGEELQWHLPV</sequence>
<name>A0ABN7XKD0_GIGMA</name>
<evidence type="ECO:0000256" key="2">
    <source>
        <dbReference type="SAM" id="SignalP"/>
    </source>
</evidence>
<keyword evidence="2" id="KW-0732">Signal</keyword>
<dbReference type="EMBL" id="CAJVQB010151867">
    <property type="protein sequence ID" value="CAG8855667.1"/>
    <property type="molecule type" value="Genomic_DNA"/>
</dbReference>
<feature type="signal peptide" evidence="2">
    <location>
        <begin position="1"/>
        <end position="25"/>
    </location>
</feature>
<feature type="compositionally biased region" description="Polar residues" evidence="1">
    <location>
        <begin position="64"/>
        <end position="76"/>
    </location>
</feature>
<protein>
    <submittedName>
        <fullName evidence="3">7587_t:CDS:1</fullName>
    </submittedName>
</protein>
<feature type="region of interest" description="Disordered" evidence="1">
    <location>
        <begin position="57"/>
        <end position="134"/>
    </location>
</feature>
<feature type="non-terminal residue" evidence="3">
    <location>
        <position position="1"/>
    </location>
</feature>
<organism evidence="3 4">
    <name type="scientific">Gigaspora margarita</name>
    <dbReference type="NCBI Taxonomy" id="4874"/>
    <lineage>
        <taxon>Eukaryota</taxon>
        <taxon>Fungi</taxon>
        <taxon>Fungi incertae sedis</taxon>
        <taxon>Mucoromycota</taxon>
        <taxon>Glomeromycotina</taxon>
        <taxon>Glomeromycetes</taxon>
        <taxon>Diversisporales</taxon>
        <taxon>Gigasporaceae</taxon>
        <taxon>Gigaspora</taxon>
    </lineage>
</organism>
<proteinExistence type="predicted"/>
<accession>A0ABN7XKD0</accession>
<feature type="non-terminal residue" evidence="3">
    <location>
        <position position="134"/>
    </location>
</feature>
<evidence type="ECO:0000313" key="4">
    <source>
        <dbReference type="Proteomes" id="UP000789901"/>
    </source>
</evidence>
<evidence type="ECO:0000256" key="1">
    <source>
        <dbReference type="SAM" id="MobiDB-lite"/>
    </source>
</evidence>
<gene>
    <name evidence="3" type="ORF">GMARGA_LOCUS44488</name>
</gene>
<evidence type="ECO:0000313" key="3">
    <source>
        <dbReference type="EMBL" id="CAG8855667.1"/>
    </source>
</evidence>